<accession>A0A1X7GRH3</accession>
<sequence length="75" mass="8687">MSWKSKVPGCLGHADASFRIQHEEDARDLILEAKIAGASFEELEREMIWHLYRDGATREQMDEQIDRARALWSPS</sequence>
<protein>
    <submittedName>
        <fullName evidence="1">Uncharacterized protein</fullName>
    </submittedName>
</protein>
<proteinExistence type="predicted"/>
<gene>
    <name evidence="1" type="ORF">SAMN02982989_4263</name>
</gene>
<dbReference type="AlphaFoldDB" id="A0A1X7GRH3"/>
<evidence type="ECO:0000313" key="2">
    <source>
        <dbReference type="Proteomes" id="UP000192903"/>
    </source>
</evidence>
<organism evidence="1 2">
    <name type="scientific">Xaviernesmea oryzae</name>
    <dbReference type="NCBI Taxonomy" id="464029"/>
    <lineage>
        <taxon>Bacteria</taxon>
        <taxon>Pseudomonadati</taxon>
        <taxon>Pseudomonadota</taxon>
        <taxon>Alphaproteobacteria</taxon>
        <taxon>Hyphomicrobiales</taxon>
        <taxon>Rhizobiaceae</taxon>
        <taxon>Rhizobium/Agrobacterium group</taxon>
        <taxon>Xaviernesmea</taxon>
    </lineage>
</organism>
<dbReference type="RefSeq" id="WP_085424857.1">
    <property type="nucleotide sequence ID" value="NZ_FXAF01000011.1"/>
</dbReference>
<keyword evidence="2" id="KW-1185">Reference proteome</keyword>
<name>A0A1X7GRH3_9HYPH</name>
<dbReference type="Proteomes" id="UP000192903">
    <property type="component" value="Unassembled WGS sequence"/>
</dbReference>
<evidence type="ECO:0000313" key="1">
    <source>
        <dbReference type="EMBL" id="SMF73374.1"/>
    </source>
</evidence>
<reference evidence="2" key="1">
    <citation type="submission" date="2017-04" db="EMBL/GenBank/DDBJ databases">
        <authorList>
            <person name="Varghese N."/>
            <person name="Submissions S."/>
        </authorList>
    </citation>
    <scope>NUCLEOTIDE SEQUENCE [LARGE SCALE GENOMIC DNA]</scope>
    <source>
        <strain evidence="2">B4P</strain>
    </source>
</reference>
<dbReference type="EMBL" id="FXAF01000011">
    <property type="protein sequence ID" value="SMF73374.1"/>
    <property type="molecule type" value="Genomic_DNA"/>
</dbReference>